<sequence>MDAERANSKLEEMKKLISKFPRCVESRTVYAQMLAEQSLFSEADDQFLEVLRLSPGSGMFYAQRAMLVLRWKQDREMAVEILKEGIKIDSQCGTIHELLSQLALELGDFDSAIVHLERAIQLSNNLIERKHLFGLHMGATAQREVCLIYGISREEIKAWHEACQAKMLMAMQGVR</sequence>
<dbReference type="PANTHER" id="PTHR46208">
    <property type="entry name" value="MITOCHONDRIAL IMPORT RECEPTOR SUBUNIT TOM70"/>
    <property type="match status" value="1"/>
</dbReference>
<evidence type="ECO:0000256" key="8">
    <source>
        <dbReference type="ARBA" id="ARBA00023136"/>
    </source>
</evidence>
<keyword evidence="11" id="KW-1185">Reference proteome</keyword>
<evidence type="ECO:0000256" key="3">
    <source>
        <dbReference type="ARBA" id="ARBA00022737"/>
    </source>
</evidence>
<gene>
    <name evidence="10" type="primary">TOMM70A_1</name>
    <name evidence="10" type="ORF">Ciccas_000871</name>
</gene>
<keyword evidence="6" id="KW-1133">Transmembrane helix</keyword>
<keyword evidence="5" id="KW-0802">TPR repeat</keyword>
<keyword evidence="3" id="KW-0677">Repeat</keyword>
<keyword evidence="4" id="KW-1000">Mitochondrion outer membrane</keyword>
<evidence type="ECO:0000256" key="5">
    <source>
        <dbReference type="ARBA" id="ARBA00022803"/>
    </source>
</evidence>
<evidence type="ECO:0000256" key="9">
    <source>
        <dbReference type="ARBA" id="ARBA00038030"/>
    </source>
</evidence>
<dbReference type="Pfam" id="PF13181">
    <property type="entry name" value="TPR_8"/>
    <property type="match status" value="1"/>
</dbReference>
<dbReference type="PANTHER" id="PTHR46208:SF1">
    <property type="entry name" value="MITOCHONDRIAL IMPORT RECEPTOR SUBUNIT TOM70"/>
    <property type="match status" value="1"/>
</dbReference>
<dbReference type="SUPFAM" id="SSF48452">
    <property type="entry name" value="TPR-like"/>
    <property type="match status" value="1"/>
</dbReference>
<dbReference type="EMBL" id="JBJKFK010000051">
    <property type="protein sequence ID" value="KAL3320458.1"/>
    <property type="molecule type" value="Genomic_DNA"/>
</dbReference>
<keyword evidence="7" id="KW-0496">Mitochondrion</keyword>
<evidence type="ECO:0000256" key="4">
    <source>
        <dbReference type="ARBA" id="ARBA00022787"/>
    </source>
</evidence>
<keyword evidence="2" id="KW-0812">Transmembrane</keyword>
<evidence type="ECO:0000256" key="2">
    <source>
        <dbReference type="ARBA" id="ARBA00022692"/>
    </source>
</evidence>
<keyword evidence="10" id="KW-0675">Receptor</keyword>
<name>A0ABD2QLZ9_9PLAT</name>
<dbReference type="Gene3D" id="1.25.40.10">
    <property type="entry name" value="Tetratricopeptide repeat domain"/>
    <property type="match status" value="1"/>
</dbReference>
<keyword evidence="8" id="KW-0472">Membrane</keyword>
<reference evidence="10 11" key="1">
    <citation type="submission" date="2024-11" db="EMBL/GenBank/DDBJ databases">
        <title>Adaptive evolution of stress response genes in parasites aligns with host niche diversity.</title>
        <authorList>
            <person name="Hahn C."/>
            <person name="Resl P."/>
        </authorList>
    </citation>
    <scope>NUCLEOTIDE SEQUENCE [LARGE SCALE GENOMIC DNA]</scope>
    <source>
        <strain evidence="10">EGGRZ-B1_66</strain>
        <tissue evidence="10">Body</tissue>
    </source>
</reference>
<accession>A0ABD2QLZ9</accession>
<dbReference type="InterPro" id="IPR011990">
    <property type="entry name" value="TPR-like_helical_dom_sf"/>
</dbReference>
<dbReference type="AlphaFoldDB" id="A0ABD2QLZ9"/>
<comment type="subcellular location">
    <subcellularLocation>
        <location evidence="1">Mitochondrion outer membrane</location>
        <topology evidence="1">Single-pass membrane protein</topology>
    </subcellularLocation>
</comment>
<protein>
    <submittedName>
        <fullName evidence="10">Mitochondrial import receptor subunit TOM70</fullName>
    </submittedName>
</protein>
<dbReference type="Proteomes" id="UP001626550">
    <property type="component" value="Unassembled WGS sequence"/>
</dbReference>
<comment type="similarity">
    <text evidence="9">Belongs to the Tom70 family.</text>
</comment>
<evidence type="ECO:0000256" key="7">
    <source>
        <dbReference type="ARBA" id="ARBA00023128"/>
    </source>
</evidence>
<evidence type="ECO:0000256" key="1">
    <source>
        <dbReference type="ARBA" id="ARBA00004572"/>
    </source>
</evidence>
<organism evidence="10 11">
    <name type="scientific">Cichlidogyrus casuarinus</name>
    <dbReference type="NCBI Taxonomy" id="1844966"/>
    <lineage>
        <taxon>Eukaryota</taxon>
        <taxon>Metazoa</taxon>
        <taxon>Spiralia</taxon>
        <taxon>Lophotrochozoa</taxon>
        <taxon>Platyhelminthes</taxon>
        <taxon>Monogenea</taxon>
        <taxon>Monopisthocotylea</taxon>
        <taxon>Dactylogyridea</taxon>
        <taxon>Ancyrocephalidae</taxon>
        <taxon>Cichlidogyrus</taxon>
    </lineage>
</organism>
<evidence type="ECO:0000256" key="6">
    <source>
        <dbReference type="ARBA" id="ARBA00022989"/>
    </source>
</evidence>
<dbReference type="GO" id="GO:0005741">
    <property type="term" value="C:mitochondrial outer membrane"/>
    <property type="evidence" value="ECO:0007669"/>
    <property type="project" value="UniProtKB-SubCell"/>
</dbReference>
<evidence type="ECO:0000313" key="10">
    <source>
        <dbReference type="EMBL" id="KAL3320458.1"/>
    </source>
</evidence>
<proteinExistence type="inferred from homology"/>
<comment type="caution">
    <text evidence="10">The sequence shown here is derived from an EMBL/GenBank/DDBJ whole genome shotgun (WGS) entry which is preliminary data.</text>
</comment>
<evidence type="ECO:0000313" key="11">
    <source>
        <dbReference type="Proteomes" id="UP001626550"/>
    </source>
</evidence>
<dbReference type="InterPro" id="IPR019734">
    <property type="entry name" value="TPR_rpt"/>
</dbReference>